<evidence type="ECO:0000313" key="2">
    <source>
        <dbReference type="EMBL" id="ADI16573.1"/>
    </source>
</evidence>
<feature type="region of interest" description="Disordered" evidence="1">
    <location>
        <begin position="1"/>
        <end position="53"/>
    </location>
</feature>
<name>E0XQ82_9GAMM</name>
<protein>
    <submittedName>
        <fullName evidence="2">Uncharacterized protein</fullName>
    </submittedName>
</protein>
<organism evidence="2">
    <name type="scientific">uncultured gamma proteobacterium HF0010_01E20</name>
    <dbReference type="NCBI Taxonomy" id="710977"/>
    <lineage>
        <taxon>Bacteria</taxon>
        <taxon>Pseudomonadati</taxon>
        <taxon>Pseudomonadota</taxon>
        <taxon>Gammaproteobacteria</taxon>
        <taxon>environmental samples</taxon>
    </lineage>
</organism>
<accession>E0XQ82</accession>
<proteinExistence type="predicted"/>
<sequence length="79" mass="8605">MLARGSYERPPERVGPETGNSLSDEHSELEPPDPIPNSEVKRLSADGSVGSPHVRVGHRQAFMTSASMLRIGAFFLRTS</sequence>
<dbReference type="EMBL" id="GU474841">
    <property type="protein sequence ID" value="ADI16573.1"/>
    <property type="molecule type" value="Genomic_DNA"/>
</dbReference>
<evidence type="ECO:0000256" key="1">
    <source>
        <dbReference type="SAM" id="MobiDB-lite"/>
    </source>
</evidence>
<feature type="compositionally biased region" description="Basic and acidic residues" evidence="1">
    <location>
        <begin position="1"/>
        <end position="15"/>
    </location>
</feature>
<reference evidence="2" key="1">
    <citation type="journal article" date="2011" name="Environ. Microbiol.">
        <title>Time-series analyses of Monterey Bay coastal microbial picoplankton using a 'genome proxy' microarray.</title>
        <authorList>
            <person name="Rich V.I."/>
            <person name="Pham V.D."/>
            <person name="Eppley J."/>
            <person name="Shi Y."/>
            <person name="DeLong E.F."/>
        </authorList>
    </citation>
    <scope>NUCLEOTIDE SEQUENCE</scope>
</reference>
<dbReference type="AlphaFoldDB" id="E0XQ82"/>